<dbReference type="InterPro" id="IPR001590">
    <property type="entry name" value="Peptidase_M12B"/>
</dbReference>
<dbReference type="PROSITE" id="PS01180">
    <property type="entry name" value="CUB"/>
    <property type="match status" value="1"/>
</dbReference>
<evidence type="ECO:0000259" key="4">
    <source>
        <dbReference type="PROSITE" id="PS01180"/>
    </source>
</evidence>
<evidence type="ECO:0000256" key="2">
    <source>
        <dbReference type="ARBA" id="ARBA00023157"/>
    </source>
</evidence>
<proteinExistence type="predicted"/>
<dbReference type="GO" id="GO:0004222">
    <property type="term" value="F:metalloendopeptidase activity"/>
    <property type="evidence" value="ECO:0007669"/>
    <property type="project" value="InterPro"/>
</dbReference>
<evidence type="ECO:0000259" key="5">
    <source>
        <dbReference type="PROSITE" id="PS50215"/>
    </source>
</evidence>
<feature type="domain" description="Fibronectin type-III" evidence="6">
    <location>
        <begin position="450"/>
        <end position="536"/>
    </location>
</feature>
<sequence>MKRLTVLCFIILSFIAFSQNEIGKNVQKLDAKHTNYNLYTLFTNSKKSQNATVNKVVENATTATINPVVLQQIQTLQPEHILLEIPYNNTQIEVKLYKVNLFTNDFQIDTNIRTNISYKKGVYYRGIINNDYTSVASFNFFENDCNGILSGDVYSNVVIGKLDVKNNSSEYIIYEDHNFKVTPNLKCATKDDQSSVSSENDLANHKSTNTTRCVTMYFEIDYNIYLQNGSDTTNTTNWMTSVFNNVQTLYNNDTINIALKSMYIWTTQDPYEGAGTSSSDYLFLFNATRPVFNGDVGQLVGIDSGGLGGVAVTINGLCSTNNFSYSDVDISYNTVPTYSWTVQVITHEFGHLLGSPHTHACVWNGNNTAIDNCAPQALGSSWEGGSCMTSPPTLPTSTQKGTIMSYCHLLSSIGIKFSNGFGTQPKNRIISKVNTATCLSTDCINTCINTVEDVSVGNVTSSTAVINWIDSNSSSWQIAVYPYGQNATTWSNASTNSFNAVGLNPNTYYVASVRPLCSNTTAIPYARNFVFVTPGDFCGGLNFYDTGGVNNNYADMETVTRIMIPNVPNNLIKITFTAFDFEQDYDYLYLYDGNSVSAPEIGSFTGNTIPGTYTSTAPDGSMTLKYVTDQAVNNAGFEAFITCTPNLSNQNFSEYIDFTYYPNPVKNTITLHSGTKPFTTVTIYNITGQLLYTSTKNQLDSQIDISSYASGTYFFKVDFGEKQVHFKIVKE</sequence>
<reference evidence="7 8" key="1">
    <citation type="submission" date="2018-01" db="EMBL/GenBank/DDBJ databases">
        <title>Genomic Encyclopedia of Type Strains, Phase I: the one thousand microbial genomes (KMG-I) project.</title>
        <authorList>
            <person name="Goeker M."/>
        </authorList>
    </citation>
    <scope>NUCLEOTIDE SEQUENCE [LARGE SCALE GENOMIC DNA]</scope>
    <source>
        <strain evidence="7 8">DSM 17960</strain>
    </source>
</reference>
<dbReference type="Gene3D" id="3.40.390.10">
    <property type="entry name" value="Collagenase (Catalytic Domain)"/>
    <property type="match status" value="1"/>
</dbReference>
<evidence type="ECO:0000256" key="3">
    <source>
        <dbReference type="SAM" id="SignalP"/>
    </source>
</evidence>
<evidence type="ECO:0000256" key="1">
    <source>
        <dbReference type="ARBA" id="ARBA00022729"/>
    </source>
</evidence>
<dbReference type="InterPro" id="IPR013783">
    <property type="entry name" value="Ig-like_fold"/>
</dbReference>
<dbReference type="SUPFAM" id="SSF49854">
    <property type="entry name" value="Spermadhesin, CUB domain"/>
    <property type="match status" value="1"/>
</dbReference>
<dbReference type="PANTHER" id="PTHR11905:SF159">
    <property type="entry name" value="ADAM METALLOPROTEASE"/>
    <property type="match status" value="1"/>
</dbReference>
<organism evidence="7 8">
    <name type="scientific">Flavobacterium croceum DSM 17960</name>
    <dbReference type="NCBI Taxonomy" id="1121886"/>
    <lineage>
        <taxon>Bacteria</taxon>
        <taxon>Pseudomonadati</taxon>
        <taxon>Bacteroidota</taxon>
        <taxon>Flavobacteriia</taxon>
        <taxon>Flavobacteriales</taxon>
        <taxon>Flavobacteriaceae</taxon>
        <taxon>Flavobacterium</taxon>
    </lineage>
</organism>
<dbReference type="Proteomes" id="UP000237056">
    <property type="component" value="Unassembled WGS sequence"/>
</dbReference>
<dbReference type="EMBL" id="PQNY01000007">
    <property type="protein sequence ID" value="POS01885.1"/>
    <property type="molecule type" value="Genomic_DNA"/>
</dbReference>
<feature type="domain" description="Peptidase M12B" evidence="5">
    <location>
        <begin position="212"/>
        <end position="407"/>
    </location>
</feature>
<evidence type="ECO:0000313" key="7">
    <source>
        <dbReference type="EMBL" id="POS01885.1"/>
    </source>
</evidence>
<dbReference type="SUPFAM" id="SSF55486">
    <property type="entry name" value="Metalloproteases ('zincins'), catalytic domain"/>
    <property type="match status" value="1"/>
</dbReference>
<evidence type="ECO:0000259" key="6">
    <source>
        <dbReference type="PROSITE" id="PS50853"/>
    </source>
</evidence>
<keyword evidence="1 3" id="KW-0732">Signal</keyword>
<dbReference type="Gene3D" id="2.60.120.290">
    <property type="entry name" value="Spermadhesin, CUB domain"/>
    <property type="match status" value="1"/>
</dbReference>
<feature type="domain" description="CUB" evidence="4">
    <location>
        <begin position="538"/>
        <end position="644"/>
    </location>
</feature>
<dbReference type="Pfam" id="PF18962">
    <property type="entry name" value="Por_Secre_tail"/>
    <property type="match status" value="1"/>
</dbReference>
<keyword evidence="2" id="KW-1015">Disulfide bond</keyword>
<dbReference type="AlphaFoldDB" id="A0A2S4N850"/>
<dbReference type="NCBIfam" id="TIGR04183">
    <property type="entry name" value="Por_Secre_tail"/>
    <property type="match status" value="1"/>
</dbReference>
<feature type="signal peptide" evidence="3">
    <location>
        <begin position="1"/>
        <end position="18"/>
    </location>
</feature>
<dbReference type="Gene3D" id="2.60.40.10">
    <property type="entry name" value="Immunoglobulins"/>
    <property type="match status" value="1"/>
</dbReference>
<accession>A0A2S4N850</accession>
<dbReference type="PANTHER" id="PTHR11905">
    <property type="entry name" value="ADAM A DISINTEGRIN AND METALLOPROTEASE DOMAIN"/>
    <property type="match status" value="1"/>
</dbReference>
<dbReference type="GO" id="GO:0006508">
    <property type="term" value="P:proteolysis"/>
    <property type="evidence" value="ECO:0007669"/>
    <property type="project" value="InterPro"/>
</dbReference>
<dbReference type="InterPro" id="IPR026444">
    <property type="entry name" value="Secre_tail"/>
</dbReference>
<gene>
    <name evidence="7" type="ORF">Q361_10775</name>
</gene>
<dbReference type="Pfam" id="PF00431">
    <property type="entry name" value="CUB"/>
    <property type="match status" value="1"/>
</dbReference>
<dbReference type="InterPro" id="IPR024079">
    <property type="entry name" value="MetalloPept_cat_dom_sf"/>
</dbReference>
<protein>
    <submittedName>
        <fullName evidence="7">Putative secreted protein (Por secretion system target)</fullName>
    </submittedName>
</protein>
<dbReference type="SUPFAM" id="SSF49265">
    <property type="entry name" value="Fibronectin type III"/>
    <property type="match status" value="1"/>
</dbReference>
<dbReference type="InterPro" id="IPR000859">
    <property type="entry name" value="CUB_dom"/>
</dbReference>
<dbReference type="RefSeq" id="WP_103725954.1">
    <property type="nucleotide sequence ID" value="NZ_PQNY01000007.1"/>
</dbReference>
<feature type="chain" id="PRO_5015628490" evidence="3">
    <location>
        <begin position="19"/>
        <end position="731"/>
    </location>
</feature>
<keyword evidence="8" id="KW-1185">Reference proteome</keyword>
<dbReference type="CDD" id="cd00041">
    <property type="entry name" value="CUB"/>
    <property type="match status" value="1"/>
</dbReference>
<dbReference type="Pfam" id="PF13688">
    <property type="entry name" value="Reprolysin_5"/>
    <property type="match status" value="1"/>
</dbReference>
<dbReference type="InterPro" id="IPR003961">
    <property type="entry name" value="FN3_dom"/>
</dbReference>
<evidence type="ECO:0000313" key="8">
    <source>
        <dbReference type="Proteomes" id="UP000237056"/>
    </source>
</evidence>
<dbReference type="PROSITE" id="PS50215">
    <property type="entry name" value="ADAM_MEPRO"/>
    <property type="match status" value="1"/>
</dbReference>
<dbReference type="InterPro" id="IPR036116">
    <property type="entry name" value="FN3_sf"/>
</dbReference>
<dbReference type="PROSITE" id="PS50853">
    <property type="entry name" value="FN3"/>
    <property type="match status" value="1"/>
</dbReference>
<name>A0A2S4N850_9FLAO</name>
<dbReference type="InterPro" id="IPR035914">
    <property type="entry name" value="Sperma_CUB_dom_sf"/>
</dbReference>
<comment type="caution">
    <text evidence="7">The sequence shown here is derived from an EMBL/GenBank/DDBJ whole genome shotgun (WGS) entry which is preliminary data.</text>
</comment>
<dbReference type="SMART" id="SM00042">
    <property type="entry name" value="CUB"/>
    <property type="match status" value="1"/>
</dbReference>
<dbReference type="OrthoDB" id="1182309at2"/>